<dbReference type="PANTHER" id="PTHR30408">
    <property type="entry name" value="TYPE-1 RESTRICTION ENZYME ECOKI SPECIFICITY PROTEIN"/>
    <property type="match status" value="1"/>
</dbReference>
<dbReference type="OrthoDB" id="9811611at2"/>
<gene>
    <name evidence="5" type="ORF">CEE69_15995</name>
</gene>
<dbReference type="Gene3D" id="3.90.220.20">
    <property type="entry name" value="DNA methylase specificity domains"/>
    <property type="match status" value="2"/>
</dbReference>
<dbReference type="GeneID" id="90609566"/>
<dbReference type="AlphaFoldDB" id="A0A2G1W544"/>
<feature type="domain" description="Type I restriction modification DNA specificity" evidence="4">
    <location>
        <begin position="203"/>
        <end position="364"/>
    </location>
</feature>
<sequence>MSETLHKPLASLCSLFTDGDWIESKDQSPKGIRLIQTGNVGVGEFKDRRDKARFISNATFARLNCEEIFEGDCLISRLPDPCGRACVIPDCEDRMVTAVDCTIARFDSSVMIVDYFRYYSQSQPYLSAVERECTGATRKRISRKNLGKVEVPVPPLHEQRRIVSILDEALGAIGKAKENTERNLANAKELFASYLDRVFTRPNEGWEETTLGEACVLKSGTTVNKALEKSVGDVPYVKVADMNHEGNESEIVGSSRYLLQSDVKPNSVFPVGTTIFPKRGGAILTNKKRLTKVPICCDLNIMGVIPPDSINPHFLFFYFVNVDMRELGSGSTIPQINNYDIDPLPIFVPSPEVQKSTVEKLLLLLAEVEKLEHCCKQKLWALSELKQSILQKAFTGQLTAKSSELELVP</sequence>
<dbReference type="GO" id="GO:0009307">
    <property type="term" value="P:DNA restriction-modification system"/>
    <property type="evidence" value="ECO:0007669"/>
    <property type="project" value="UniProtKB-KW"/>
</dbReference>
<protein>
    <recommendedName>
        <fullName evidence="4">Type I restriction modification DNA specificity domain-containing protein</fullName>
    </recommendedName>
</protein>
<evidence type="ECO:0000256" key="2">
    <source>
        <dbReference type="ARBA" id="ARBA00022747"/>
    </source>
</evidence>
<name>A0A2G1W544_9BACT</name>
<evidence type="ECO:0000313" key="5">
    <source>
        <dbReference type="EMBL" id="PHQ34153.1"/>
    </source>
</evidence>
<dbReference type="GO" id="GO:0003677">
    <property type="term" value="F:DNA binding"/>
    <property type="evidence" value="ECO:0007669"/>
    <property type="project" value="UniProtKB-KW"/>
</dbReference>
<accession>A0A2G1W544</accession>
<dbReference type="RefSeq" id="WP_099261660.1">
    <property type="nucleotide sequence ID" value="NZ_NIZW01000012.1"/>
</dbReference>
<comment type="caution">
    <text evidence="5">The sequence shown here is derived from an EMBL/GenBank/DDBJ whole genome shotgun (WGS) entry which is preliminary data.</text>
</comment>
<comment type="similarity">
    <text evidence="1">Belongs to the type-I restriction system S methylase family.</text>
</comment>
<dbReference type="SUPFAM" id="SSF116734">
    <property type="entry name" value="DNA methylase specificity domain"/>
    <property type="match status" value="2"/>
</dbReference>
<dbReference type="InterPro" id="IPR044946">
    <property type="entry name" value="Restrct_endonuc_typeI_TRD_sf"/>
</dbReference>
<evidence type="ECO:0000259" key="4">
    <source>
        <dbReference type="Pfam" id="PF01420"/>
    </source>
</evidence>
<reference evidence="5 6" key="1">
    <citation type="submission" date="2017-06" db="EMBL/GenBank/DDBJ databases">
        <title>Description of Rhodopirellula bahusiensis sp. nov.</title>
        <authorList>
            <person name="Kizina J."/>
            <person name="Harder J."/>
        </authorList>
    </citation>
    <scope>NUCLEOTIDE SEQUENCE [LARGE SCALE GENOMIC DNA]</scope>
    <source>
        <strain evidence="5 6">SWK21</strain>
    </source>
</reference>
<dbReference type="Pfam" id="PF01420">
    <property type="entry name" value="Methylase_S"/>
    <property type="match status" value="2"/>
</dbReference>
<evidence type="ECO:0000313" key="6">
    <source>
        <dbReference type="Proteomes" id="UP000225740"/>
    </source>
</evidence>
<dbReference type="PANTHER" id="PTHR30408:SF12">
    <property type="entry name" value="TYPE I RESTRICTION ENZYME MJAVIII SPECIFICITY SUBUNIT"/>
    <property type="match status" value="1"/>
</dbReference>
<organism evidence="5 6">
    <name type="scientific">Rhodopirellula bahusiensis</name>
    <dbReference type="NCBI Taxonomy" id="2014065"/>
    <lineage>
        <taxon>Bacteria</taxon>
        <taxon>Pseudomonadati</taxon>
        <taxon>Planctomycetota</taxon>
        <taxon>Planctomycetia</taxon>
        <taxon>Pirellulales</taxon>
        <taxon>Pirellulaceae</taxon>
        <taxon>Rhodopirellula</taxon>
    </lineage>
</organism>
<feature type="domain" description="Type I restriction modification DNA specificity" evidence="4">
    <location>
        <begin position="116"/>
        <end position="171"/>
    </location>
</feature>
<proteinExistence type="inferred from homology"/>
<keyword evidence="3" id="KW-0238">DNA-binding</keyword>
<dbReference type="Proteomes" id="UP000225740">
    <property type="component" value="Unassembled WGS sequence"/>
</dbReference>
<dbReference type="InterPro" id="IPR000055">
    <property type="entry name" value="Restrct_endonuc_typeI_TRD"/>
</dbReference>
<dbReference type="InterPro" id="IPR052021">
    <property type="entry name" value="Type-I_RS_S_subunit"/>
</dbReference>
<keyword evidence="2" id="KW-0680">Restriction system</keyword>
<dbReference type="EMBL" id="NIZW01000012">
    <property type="protein sequence ID" value="PHQ34153.1"/>
    <property type="molecule type" value="Genomic_DNA"/>
</dbReference>
<evidence type="ECO:0000256" key="1">
    <source>
        <dbReference type="ARBA" id="ARBA00010923"/>
    </source>
</evidence>
<keyword evidence="6" id="KW-1185">Reference proteome</keyword>
<evidence type="ECO:0000256" key="3">
    <source>
        <dbReference type="ARBA" id="ARBA00023125"/>
    </source>
</evidence>